<dbReference type="InterPro" id="IPR002905">
    <property type="entry name" value="Trm1"/>
</dbReference>
<dbReference type="RefSeq" id="WP_370538772.1">
    <property type="nucleotide sequence ID" value="NZ_CP030139.2"/>
</dbReference>
<protein>
    <submittedName>
        <fullName evidence="7">SAM-dependent methyltransferase</fullName>
    </submittedName>
</protein>
<evidence type="ECO:0000256" key="2">
    <source>
        <dbReference type="ARBA" id="ARBA00022603"/>
    </source>
</evidence>
<organism evidence="7 8">
    <name type="scientific">Synechococcus elongatus PCC 11801</name>
    <dbReference type="NCBI Taxonomy" id="2219813"/>
    <lineage>
        <taxon>Bacteria</taxon>
        <taxon>Bacillati</taxon>
        <taxon>Cyanobacteriota</taxon>
        <taxon>Cyanophyceae</taxon>
        <taxon>Synechococcales</taxon>
        <taxon>Synechococcaceae</taxon>
        <taxon>Synechococcus</taxon>
    </lineage>
</organism>
<dbReference type="AlphaFoldDB" id="A0AAQ3MBC9"/>
<reference evidence="7 8" key="1">
    <citation type="journal article" date="2018" name="Sci. Rep.">
        <title>Genome Features and Biochemical Characteristics of a Robust, Fast Growing and Naturally Transformable Cyanobacterium Synechococcus elongatus PCC 11801 Isolated from India.</title>
        <authorList>
            <person name="Jaiswal D."/>
            <person name="Sengupta A."/>
            <person name="Sohoni S."/>
            <person name="Sengupta S."/>
            <person name="Phadnavis A.G."/>
            <person name="Pakrasi H.B."/>
            <person name="Wangikar P.P."/>
        </authorList>
    </citation>
    <scope>NUCLEOTIDE SEQUENCE [LARGE SCALE GENOMIC DNA]</scope>
    <source>
        <strain evidence="7 8">PCC 11801</strain>
    </source>
</reference>
<evidence type="ECO:0000256" key="4">
    <source>
        <dbReference type="ARBA" id="ARBA00022691"/>
    </source>
</evidence>
<keyword evidence="6" id="KW-0694">RNA-binding</keyword>
<gene>
    <name evidence="7" type="ORF">DOP62_03440</name>
</gene>
<proteinExistence type="predicted"/>
<dbReference type="InterPro" id="IPR029063">
    <property type="entry name" value="SAM-dependent_MTases_sf"/>
</dbReference>
<evidence type="ECO:0000313" key="8">
    <source>
        <dbReference type="Proteomes" id="UP000267249"/>
    </source>
</evidence>
<evidence type="ECO:0000256" key="6">
    <source>
        <dbReference type="ARBA" id="ARBA00022884"/>
    </source>
</evidence>
<dbReference type="Gene3D" id="3.30.56.70">
    <property type="entry name" value="N2,N2-dimethylguanosine tRNA methyltransferase, C-terminal domain"/>
    <property type="match status" value="1"/>
</dbReference>
<dbReference type="SUPFAM" id="SSF53335">
    <property type="entry name" value="S-adenosyl-L-methionine-dependent methyltransferases"/>
    <property type="match status" value="1"/>
</dbReference>
<dbReference type="Proteomes" id="UP000267249">
    <property type="component" value="Chromosome"/>
</dbReference>
<dbReference type="GO" id="GO:0002940">
    <property type="term" value="P:tRNA N2-guanine methylation"/>
    <property type="evidence" value="ECO:0007669"/>
    <property type="project" value="TreeGrafter"/>
</dbReference>
<dbReference type="GO" id="GO:0016423">
    <property type="term" value="F:tRNA (guanine) methyltransferase activity"/>
    <property type="evidence" value="ECO:0007669"/>
    <property type="project" value="InterPro"/>
</dbReference>
<keyword evidence="5" id="KW-0819">tRNA processing</keyword>
<keyword evidence="4" id="KW-0949">S-adenosyl-L-methionine</keyword>
<keyword evidence="3" id="KW-0808">Transferase</keyword>
<evidence type="ECO:0000256" key="5">
    <source>
        <dbReference type="ARBA" id="ARBA00022694"/>
    </source>
</evidence>
<dbReference type="Pfam" id="PF02005">
    <property type="entry name" value="TRM"/>
    <property type="match status" value="1"/>
</dbReference>
<name>A0AAQ3MBC9_SYNEL</name>
<dbReference type="Gene3D" id="3.40.50.150">
    <property type="entry name" value="Vaccinia Virus protein VP39"/>
    <property type="match status" value="1"/>
</dbReference>
<dbReference type="PROSITE" id="PS51626">
    <property type="entry name" value="SAM_MT_TRM1"/>
    <property type="match status" value="1"/>
</dbReference>
<evidence type="ECO:0000256" key="1">
    <source>
        <dbReference type="ARBA" id="ARBA00022555"/>
    </source>
</evidence>
<sequence>MDTATANWQQEGAARFQQGTAFFRSQARPARDLGVLAAAIERQRLGSLNLLETMAGCGVRSLRYALEANVDRLVVSDADPELQPLLQQNLTAIAGDRLDLRCDSARRLFAEAFAQQQFYDFVDVDAFGTASEHLASAWDAVKVGGCLYFTATDGRSLSGHDRDLAFRAYGVWARSHPSIPEQGLRLLIAALQHQAWQRGFGIQPLFSYYSGQAFRVLIRLLPTSGKVNQQGWLGYCHHCGQYQVRPWRQLSPVALQCPEDGQPLALTGPLWIGPLHEVAYLQALQQQAIAWNWTAIADLLQQFQAEATLPPYCYTLGEIGRRGRQDPPARSCLIQALQTAGFAAASSHCQPQSFKTDAPWQTCLKLARSLVIDNANSSESAC</sequence>
<evidence type="ECO:0000313" key="7">
    <source>
        <dbReference type="EMBL" id="WVS92434.1"/>
    </source>
</evidence>
<dbReference type="PANTHER" id="PTHR10631">
    <property type="entry name" value="N 2 ,N 2 -DIMETHYLGUANOSINE TRNA METHYLTRANSFERASE"/>
    <property type="match status" value="1"/>
</dbReference>
<evidence type="ECO:0000256" key="3">
    <source>
        <dbReference type="ARBA" id="ARBA00022679"/>
    </source>
</evidence>
<accession>A0AAQ3MBC9</accession>
<dbReference type="EMBL" id="CP030139">
    <property type="protein sequence ID" value="WVS92434.1"/>
    <property type="molecule type" value="Genomic_DNA"/>
</dbReference>
<keyword evidence="2 7" id="KW-0489">Methyltransferase</keyword>
<keyword evidence="1" id="KW-0820">tRNA-binding</keyword>
<dbReference type="InterPro" id="IPR042296">
    <property type="entry name" value="tRNA_met_Trm1_C"/>
</dbReference>
<dbReference type="GO" id="GO:0000049">
    <property type="term" value="F:tRNA binding"/>
    <property type="evidence" value="ECO:0007669"/>
    <property type="project" value="UniProtKB-KW"/>
</dbReference>
<dbReference type="PANTHER" id="PTHR10631:SF9">
    <property type="entry name" value="TRNA (GUANINE(26)-N(2))-DIMETHYLTRANSFERASE"/>
    <property type="match status" value="1"/>
</dbReference>